<accession>A0AC61DCW8</accession>
<dbReference type="EMBL" id="PEDL01000011">
    <property type="protein sequence ID" value="PHV70417.1"/>
    <property type="molecule type" value="Genomic_DNA"/>
</dbReference>
<evidence type="ECO:0000313" key="2">
    <source>
        <dbReference type="Proteomes" id="UP000224460"/>
    </source>
</evidence>
<name>A0AC61DCW8_9FIRM</name>
<gene>
    <name evidence="1" type="primary">fabD</name>
    <name evidence="1" type="ORF">CS063_11105</name>
</gene>
<evidence type="ECO:0000313" key="1">
    <source>
        <dbReference type="EMBL" id="PHV70417.1"/>
    </source>
</evidence>
<dbReference type="Proteomes" id="UP000224460">
    <property type="component" value="Unassembled WGS sequence"/>
</dbReference>
<proteinExistence type="predicted"/>
<protein>
    <submittedName>
        <fullName evidence="1">[acyl-carrier-protein] S-malonyltransferase</fullName>
    </submittedName>
</protein>
<sequence>MKCALLFPGQGAQYVGMGREVYEKLSESRVLFDKASELLDWDIKEVCFEDKEGKLNQTRYTQAALFTTNCAIYEALKTKGIQIDAMLGFSLGEYSALMASGIVDFEEGLKLVEKRACYMEECSQRHPGGMVAVIGLSIDQIEEVCTKVNSQCQLVQVANDNCEGQVTLSGTKEALNLATEELKLKGAKRIVPLQVSGAFHSALMEEAATKLQGELGTITFKEAEYPVVSNVTATFMNSREARENIPLQIVKGVRFRESILYLIKEGYDTFIEVGPKKTLTNLVKKINRDVTVLQVEDEKSLQEAIKALGGGTC</sequence>
<organism evidence="1 2">
    <name type="scientific">Sporanaerobium hydrogeniformans</name>
    <dbReference type="NCBI Taxonomy" id="3072179"/>
    <lineage>
        <taxon>Bacteria</taxon>
        <taxon>Bacillati</taxon>
        <taxon>Bacillota</taxon>
        <taxon>Clostridia</taxon>
        <taxon>Lachnospirales</taxon>
        <taxon>Lachnospiraceae</taxon>
        <taxon>Sporanaerobium</taxon>
    </lineage>
</organism>
<comment type="caution">
    <text evidence="1">The sequence shown here is derived from an EMBL/GenBank/DDBJ whole genome shotgun (WGS) entry which is preliminary data.</text>
</comment>
<keyword evidence="2" id="KW-1185">Reference proteome</keyword>
<reference evidence="1" key="1">
    <citation type="submission" date="2017-10" db="EMBL/GenBank/DDBJ databases">
        <title>Genome sequence of cellulolytic Lachnospiraceae bacterium XHS1971 isolated from hotspring sediment.</title>
        <authorList>
            <person name="Vasudevan G."/>
            <person name="Joshi A.J."/>
            <person name="Hivarkar S."/>
            <person name="Lanjekar V.B."/>
            <person name="Dhakephalkar P.K."/>
            <person name="Dagar S."/>
        </authorList>
    </citation>
    <scope>NUCLEOTIDE SEQUENCE</scope>
    <source>
        <strain evidence="1">XHS1971</strain>
    </source>
</reference>